<dbReference type="Proteomes" id="UP000325945">
    <property type="component" value="Unassembled WGS sequence"/>
</dbReference>
<organism evidence="2 3">
    <name type="scientific">Aspergillus sergii</name>
    <dbReference type="NCBI Taxonomy" id="1034303"/>
    <lineage>
        <taxon>Eukaryota</taxon>
        <taxon>Fungi</taxon>
        <taxon>Dikarya</taxon>
        <taxon>Ascomycota</taxon>
        <taxon>Pezizomycotina</taxon>
        <taxon>Eurotiomycetes</taxon>
        <taxon>Eurotiomycetidae</taxon>
        <taxon>Eurotiales</taxon>
        <taxon>Aspergillaceae</taxon>
        <taxon>Aspergillus</taxon>
        <taxon>Aspergillus subgen. Circumdati</taxon>
    </lineage>
</organism>
<proteinExistence type="predicted"/>
<dbReference type="CDD" id="cd02440">
    <property type="entry name" value="AdoMet_MTases"/>
    <property type="match status" value="1"/>
</dbReference>
<evidence type="ECO:0000313" key="2">
    <source>
        <dbReference type="EMBL" id="KAE8320486.1"/>
    </source>
</evidence>
<dbReference type="InterPro" id="IPR029063">
    <property type="entry name" value="SAM-dependent_MTases_sf"/>
</dbReference>
<dbReference type="InterPro" id="IPR013217">
    <property type="entry name" value="Methyltransf_12"/>
</dbReference>
<dbReference type="Pfam" id="PF08242">
    <property type="entry name" value="Methyltransf_12"/>
    <property type="match status" value="1"/>
</dbReference>
<dbReference type="Gene3D" id="3.40.50.150">
    <property type="entry name" value="Vaccinia Virus protein VP39"/>
    <property type="match status" value="1"/>
</dbReference>
<accession>A0A5N6WJP4</accession>
<protein>
    <recommendedName>
        <fullName evidence="1">Methyltransferase type 12 domain-containing protein</fullName>
    </recommendedName>
</protein>
<dbReference type="SUPFAM" id="SSF53335">
    <property type="entry name" value="S-adenosyl-L-methionine-dependent methyltransferases"/>
    <property type="match status" value="1"/>
</dbReference>
<reference evidence="3" key="1">
    <citation type="submission" date="2019-04" db="EMBL/GenBank/DDBJ databases">
        <title>Friends and foes A comparative genomics studyof 23 Aspergillus species from section Flavi.</title>
        <authorList>
            <consortium name="DOE Joint Genome Institute"/>
            <person name="Kjaerbolling I."/>
            <person name="Vesth T."/>
            <person name="Frisvad J.C."/>
            <person name="Nybo J.L."/>
            <person name="Theobald S."/>
            <person name="Kildgaard S."/>
            <person name="Isbrandt T."/>
            <person name="Kuo A."/>
            <person name="Sato A."/>
            <person name="Lyhne E.K."/>
            <person name="Kogle M.E."/>
            <person name="Wiebenga A."/>
            <person name="Kun R.S."/>
            <person name="Lubbers R.J."/>
            <person name="Makela M.R."/>
            <person name="Barry K."/>
            <person name="Chovatia M."/>
            <person name="Clum A."/>
            <person name="Daum C."/>
            <person name="Haridas S."/>
            <person name="He G."/>
            <person name="LaButti K."/>
            <person name="Lipzen A."/>
            <person name="Mondo S."/>
            <person name="Riley R."/>
            <person name="Salamov A."/>
            <person name="Simmons B.A."/>
            <person name="Magnuson J.K."/>
            <person name="Henrissat B."/>
            <person name="Mortensen U.H."/>
            <person name="Larsen T.O."/>
            <person name="Devries R.P."/>
            <person name="Grigoriev I.V."/>
            <person name="Machida M."/>
            <person name="Baker S.E."/>
            <person name="Andersen M.R."/>
        </authorList>
    </citation>
    <scope>NUCLEOTIDE SEQUENCE [LARGE SCALE GENOMIC DNA]</scope>
    <source>
        <strain evidence="3">CBS 130017</strain>
    </source>
</reference>
<evidence type="ECO:0000259" key="1">
    <source>
        <dbReference type="Pfam" id="PF08242"/>
    </source>
</evidence>
<keyword evidence="3" id="KW-1185">Reference proteome</keyword>
<feature type="domain" description="Methyltransferase type 12" evidence="1">
    <location>
        <begin position="9"/>
        <end position="106"/>
    </location>
</feature>
<sequence>MNNGVSIADVGTGTGIWMKRLSSWIKSLPEAPPCHLHGFDISSDLFPAEKESFGFTIHDITQPFPREHLGRYDIVHIRLLCLALREPDLAKALKNVVGLLRPNGYLQWEDADFCTAAPNRPSVGVTSVIKRVTGYMADAGLSLRVSDLLMREGKNLELQGLRKYEYSPLANPEHYSDIKLWGSQLYKAILPVAILRSGEAGDKAEAKTTASRMMREMEATYSDGIVPELRIYTVIGRKDINYPELDGGHAM</sequence>
<gene>
    <name evidence="2" type="ORF">BDV39DRAFT_211622</name>
</gene>
<name>A0A5N6WJP4_9EURO</name>
<evidence type="ECO:0000313" key="3">
    <source>
        <dbReference type="Proteomes" id="UP000325945"/>
    </source>
</evidence>
<dbReference type="EMBL" id="ML741923">
    <property type="protein sequence ID" value="KAE8320486.1"/>
    <property type="molecule type" value="Genomic_DNA"/>
</dbReference>
<dbReference type="AlphaFoldDB" id="A0A5N6WJP4"/>